<keyword evidence="9" id="KW-0460">Magnesium</keyword>
<evidence type="ECO:0000313" key="12">
    <source>
        <dbReference type="Proteomes" id="UP000027821"/>
    </source>
</evidence>
<proteinExistence type="inferred from homology"/>
<dbReference type="GO" id="GO:0005524">
    <property type="term" value="F:ATP binding"/>
    <property type="evidence" value="ECO:0007669"/>
    <property type="project" value="UniProtKB-KW"/>
</dbReference>
<dbReference type="Pfam" id="PF02367">
    <property type="entry name" value="TsaE"/>
    <property type="match status" value="1"/>
</dbReference>
<dbReference type="OrthoDB" id="9815896at2"/>
<keyword evidence="12" id="KW-1185">Reference proteome</keyword>
<name>A0A074L0N8_9BACT</name>
<dbReference type="GO" id="GO:0002949">
    <property type="term" value="P:tRNA threonylcarbamoyladenosine modification"/>
    <property type="evidence" value="ECO:0007669"/>
    <property type="project" value="InterPro"/>
</dbReference>
<evidence type="ECO:0000313" key="11">
    <source>
        <dbReference type="EMBL" id="KEO74714.1"/>
    </source>
</evidence>
<comment type="similarity">
    <text evidence="2">Belongs to the TsaE family.</text>
</comment>
<dbReference type="GO" id="GO:0005737">
    <property type="term" value="C:cytoplasm"/>
    <property type="evidence" value="ECO:0007669"/>
    <property type="project" value="UniProtKB-SubCell"/>
</dbReference>
<dbReference type="InterPro" id="IPR027417">
    <property type="entry name" value="P-loop_NTPase"/>
</dbReference>
<dbReference type="InterPro" id="IPR003442">
    <property type="entry name" value="T6A_TsaE"/>
</dbReference>
<dbReference type="PANTHER" id="PTHR33540">
    <property type="entry name" value="TRNA THREONYLCARBAMOYLADENOSINE BIOSYNTHESIS PROTEIN TSAE"/>
    <property type="match status" value="1"/>
</dbReference>
<evidence type="ECO:0000256" key="9">
    <source>
        <dbReference type="ARBA" id="ARBA00022842"/>
    </source>
</evidence>
<accession>A0A074L0N8</accession>
<dbReference type="PANTHER" id="PTHR33540:SF2">
    <property type="entry name" value="TRNA THREONYLCARBAMOYLADENOSINE BIOSYNTHESIS PROTEIN TSAE"/>
    <property type="match status" value="1"/>
</dbReference>
<dbReference type="GO" id="GO:0046872">
    <property type="term" value="F:metal ion binding"/>
    <property type="evidence" value="ECO:0007669"/>
    <property type="project" value="UniProtKB-KW"/>
</dbReference>
<evidence type="ECO:0000256" key="2">
    <source>
        <dbReference type="ARBA" id="ARBA00007599"/>
    </source>
</evidence>
<protein>
    <recommendedName>
        <fullName evidence="3">tRNA threonylcarbamoyladenosine biosynthesis protein TsaE</fullName>
    </recommendedName>
    <alternativeName>
        <fullName evidence="10">t(6)A37 threonylcarbamoyladenosine biosynthesis protein TsaE</fullName>
    </alternativeName>
</protein>
<keyword evidence="6" id="KW-0479">Metal-binding</keyword>
<dbReference type="eggNOG" id="COG0802">
    <property type="taxonomic scope" value="Bacteria"/>
</dbReference>
<evidence type="ECO:0000256" key="8">
    <source>
        <dbReference type="ARBA" id="ARBA00022840"/>
    </source>
</evidence>
<gene>
    <name evidence="11" type="ORF">EL17_03290</name>
</gene>
<dbReference type="STRING" id="1048983.EL17_03290"/>
<evidence type="ECO:0000256" key="6">
    <source>
        <dbReference type="ARBA" id="ARBA00022723"/>
    </source>
</evidence>
<keyword evidence="7" id="KW-0547">Nucleotide-binding</keyword>
<comment type="subcellular location">
    <subcellularLocation>
        <location evidence="1">Cytoplasm</location>
    </subcellularLocation>
</comment>
<keyword evidence="5" id="KW-0819">tRNA processing</keyword>
<evidence type="ECO:0000256" key="4">
    <source>
        <dbReference type="ARBA" id="ARBA00022490"/>
    </source>
</evidence>
<keyword evidence="4" id="KW-0963">Cytoplasm</keyword>
<dbReference type="NCBIfam" id="TIGR00150">
    <property type="entry name" value="T6A_YjeE"/>
    <property type="match status" value="1"/>
</dbReference>
<keyword evidence="8" id="KW-0067">ATP-binding</keyword>
<evidence type="ECO:0000256" key="5">
    <source>
        <dbReference type="ARBA" id="ARBA00022694"/>
    </source>
</evidence>
<dbReference type="SUPFAM" id="SSF52540">
    <property type="entry name" value="P-loop containing nucleoside triphosphate hydrolases"/>
    <property type="match status" value="1"/>
</dbReference>
<evidence type="ECO:0000256" key="10">
    <source>
        <dbReference type="ARBA" id="ARBA00032441"/>
    </source>
</evidence>
<dbReference type="Gene3D" id="3.40.50.300">
    <property type="entry name" value="P-loop containing nucleotide triphosphate hydrolases"/>
    <property type="match status" value="1"/>
</dbReference>
<dbReference type="AlphaFoldDB" id="A0A074L0N8"/>
<dbReference type="Proteomes" id="UP000027821">
    <property type="component" value="Unassembled WGS sequence"/>
</dbReference>
<reference evidence="11 12" key="1">
    <citation type="submission" date="2014-04" db="EMBL/GenBank/DDBJ databases">
        <title>Characterization and application of a salt tolerant electro-active bacterium.</title>
        <authorList>
            <person name="Yang L."/>
            <person name="Wei S."/>
            <person name="Tay Q.X.M."/>
        </authorList>
    </citation>
    <scope>NUCLEOTIDE SEQUENCE [LARGE SCALE GENOMIC DNA]</scope>
    <source>
        <strain evidence="11 12">LY1</strain>
    </source>
</reference>
<evidence type="ECO:0000256" key="7">
    <source>
        <dbReference type="ARBA" id="ARBA00022741"/>
    </source>
</evidence>
<comment type="caution">
    <text evidence="11">The sequence shown here is derived from an EMBL/GenBank/DDBJ whole genome shotgun (WGS) entry which is preliminary data.</text>
</comment>
<evidence type="ECO:0000256" key="1">
    <source>
        <dbReference type="ARBA" id="ARBA00004496"/>
    </source>
</evidence>
<evidence type="ECO:0000256" key="3">
    <source>
        <dbReference type="ARBA" id="ARBA00019010"/>
    </source>
</evidence>
<dbReference type="EMBL" id="JMIH01000014">
    <property type="protein sequence ID" value="KEO74714.1"/>
    <property type="molecule type" value="Genomic_DNA"/>
</dbReference>
<organism evidence="11 12">
    <name type="scientific">Anditalea andensis</name>
    <dbReference type="NCBI Taxonomy" id="1048983"/>
    <lineage>
        <taxon>Bacteria</taxon>
        <taxon>Pseudomonadati</taxon>
        <taxon>Bacteroidota</taxon>
        <taxon>Cytophagia</taxon>
        <taxon>Cytophagales</taxon>
        <taxon>Cytophagaceae</taxon>
        <taxon>Anditalea</taxon>
    </lineage>
</organism>
<sequence length="144" mass="16636">MERIYCSKLSQLSEAVMRIIDICKNETIWVFKGQMGAGKTTIIKGIAEHFQIVDQVSSPTFSLVNEYQDTRGELYFHFDFYRVEDPVEALDIGVDEYFYSGQYCWIEWAEKVAAYIPGDFALIDISVGENQERIITINIIRDGR</sequence>
<dbReference type="RefSeq" id="WP_035070869.1">
    <property type="nucleotide sequence ID" value="NZ_JMIH01000014.1"/>
</dbReference>